<evidence type="ECO:0000256" key="1">
    <source>
        <dbReference type="SAM" id="MobiDB-lite"/>
    </source>
</evidence>
<organism evidence="2 3">
    <name type="scientific">Cirrhinus mrigala</name>
    <name type="common">Mrigala</name>
    <dbReference type="NCBI Taxonomy" id="683832"/>
    <lineage>
        <taxon>Eukaryota</taxon>
        <taxon>Metazoa</taxon>
        <taxon>Chordata</taxon>
        <taxon>Craniata</taxon>
        <taxon>Vertebrata</taxon>
        <taxon>Euteleostomi</taxon>
        <taxon>Actinopterygii</taxon>
        <taxon>Neopterygii</taxon>
        <taxon>Teleostei</taxon>
        <taxon>Ostariophysi</taxon>
        <taxon>Cypriniformes</taxon>
        <taxon>Cyprinidae</taxon>
        <taxon>Labeoninae</taxon>
        <taxon>Labeonini</taxon>
        <taxon>Cirrhinus</taxon>
    </lineage>
</organism>
<feature type="compositionally biased region" description="Low complexity" evidence="1">
    <location>
        <begin position="148"/>
        <end position="179"/>
    </location>
</feature>
<dbReference type="EMBL" id="JAMKFB020000123">
    <property type="protein sequence ID" value="KAL0153247.1"/>
    <property type="molecule type" value="Genomic_DNA"/>
</dbReference>
<dbReference type="AlphaFoldDB" id="A0ABD0MVP3"/>
<feature type="compositionally biased region" description="Polar residues" evidence="1">
    <location>
        <begin position="180"/>
        <end position="201"/>
    </location>
</feature>
<evidence type="ECO:0000313" key="3">
    <source>
        <dbReference type="Proteomes" id="UP001529510"/>
    </source>
</evidence>
<feature type="compositionally biased region" description="Basic residues" evidence="1">
    <location>
        <begin position="471"/>
        <end position="481"/>
    </location>
</feature>
<proteinExistence type="predicted"/>
<feature type="region of interest" description="Disordered" evidence="1">
    <location>
        <begin position="88"/>
        <end position="109"/>
    </location>
</feature>
<name>A0ABD0MVP3_CIRMR</name>
<feature type="compositionally biased region" description="Polar residues" evidence="1">
    <location>
        <begin position="416"/>
        <end position="431"/>
    </location>
</feature>
<feature type="region of interest" description="Disordered" evidence="1">
    <location>
        <begin position="416"/>
        <end position="489"/>
    </location>
</feature>
<sequence>MKTGKALGRVHTGKTILRNLLLAWPSLNGCQTGSHQRSSRGSSNRQSMSKGFLCWRAVTESPPLEAIPGAQATTVQEEEVGLDRGAVTDSETLEDLGHGAVADSGTLEDLGCGSVAVTGTLEDLGRGAVADSGTLEEKSTTLDSEEPGAMAEQGAMAGQAEQGEQGAMAGQAEQGAMAASYSTMGRKASSSLPESPSTQPSRESHLHILRELACDIDVFNPDTSYNNKELYLKDVISALTYFPEASVTDKVFFLKKTTTRTVHGFIDRQSPAITNNYGELCKALLSAYTLYQNPSASRLSAFRIKQGRHESPKEYYERLRKMYFAGRDDPSAEEDVMFKSLFVSNLYHTVRKPLILLVDVDRMSAGQLRQLAVRAWDSERVGTNRKDREPDTAVLESGHDSKIPFQMEVSELPQNRFSHSSNLQQSTQSPRFSGYRRHNSHRHAPRKESRQWENREQRQKKSRDGYENGHKHCSHYRSRKSRGTESKDAENLAEIQHLLCKALKDLKTEENTSYDRDMVFSA</sequence>
<gene>
    <name evidence="2" type="ORF">M9458_051422</name>
</gene>
<keyword evidence="3" id="KW-1185">Reference proteome</keyword>
<feature type="compositionally biased region" description="Basic and acidic residues" evidence="1">
    <location>
        <begin position="380"/>
        <end position="402"/>
    </location>
</feature>
<evidence type="ECO:0000313" key="2">
    <source>
        <dbReference type="EMBL" id="KAL0153247.1"/>
    </source>
</evidence>
<protein>
    <submittedName>
        <fullName evidence="2">Uncharacterized protein</fullName>
    </submittedName>
</protein>
<reference evidence="2 3" key="1">
    <citation type="submission" date="2024-05" db="EMBL/GenBank/DDBJ databases">
        <title>Genome sequencing and assembly of Indian major carp, Cirrhinus mrigala (Hamilton, 1822).</title>
        <authorList>
            <person name="Mohindra V."/>
            <person name="Chowdhury L.M."/>
            <person name="Lal K."/>
            <person name="Jena J.K."/>
        </authorList>
    </citation>
    <scope>NUCLEOTIDE SEQUENCE [LARGE SCALE GENOMIC DNA]</scope>
    <source>
        <strain evidence="2">CM1030</strain>
        <tissue evidence="2">Blood</tissue>
    </source>
</reference>
<feature type="region of interest" description="Disordered" evidence="1">
    <location>
        <begin position="128"/>
        <end position="203"/>
    </location>
</feature>
<comment type="caution">
    <text evidence="2">The sequence shown here is derived from an EMBL/GenBank/DDBJ whole genome shotgun (WGS) entry which is preliminary data.</text>
</comment>
<feature type="region of interest" description="Disordered" evidence="1">
    <location>
        <begin position="380"/>
        <end position="404"/>
    </location>
</feature>
<dbReference type="Proteomes" id="UP001529510">
    <property type="component" value="Unassembled WGS sequence"/>
</dbReference>
<feature type="compositionally biased region" description="Basic residues" evidence="1">
    <location>
        <begin position="434"/>
        <end position="445"/>
    </location>
</feature>
<feature type="compositionally biased region" description="Basic and acidic residues" evidence="1">
    <location>
        <begin position="446"/>
        <end position="470"/>
    </location>
</feature>
<accession>A0ABD0MVP3</accession>